<keyword evidence="2" id="KW-1185">Reference proteome</keyword>
<gene>
    <name evidence="1" type="ORF">O181_048271</name>
</gene>
<comment type="caution">
    <text evidence="1">The sequence shown here is derived from an EMBL/GenBank/DDBJ whole genome shotgun (WGS) entry which is preliminary data.</text>
</comment>
<proteinExistence type="predicted"/>
<evidence type="ECO:0000313" key="1">
    <source>
        <dbReference type="EMBL" id="MBW0508556.1"/>
    </source>
</evidence>
<dbReference type="EMBL" id="AVOT02020402">
    <property type="protein sequence ID" value="MBW0508556.1"/>
    <property type="molecule type" value="Genomic_DNA"/>
</dbReference>
<evidence type="ECO:0000313" key="2">
    <source>
        <dbReference type="Proteomes" id="UP000765509"/>
    </source>
</evidence>
<accession>A0A9Q3HK87</accession>
<reference evidence="1" key="1">
    <citation type="submission" date="2021-03" db="EMBL/GenBank/DDBJ databases">
        <title>Draft genome sequence of rust myrtle Austropuccinia psidii MF-1, a brazilian biotype.</title>
        <authorList>
            <person name="Quecine M.C."/>
            <person name="Pachon D.M.R."/>
            <person name="Bonatelli M.L."/>
            <person name="Correr F.H."/>
            <person name="Franceschini L.M."/>
            <person name="Leite T.F."/>
            <person name="Margarido G.R.A."/>
            <person name="Almeida C.A."/>
            <person name="Ferrarezi J.A."/>
            <person name="Labate C.A."/>
        </authorList>
    </citation>
    <scope>NUCLEOTIDE SEQUENCE</scope>
    <source>
        <strain evidence="1">MF-1</strain>
    </source>
</reference>
<organism evidence="1 2">
    <name type="scientific">Austropuccinia psidii MF-1</name>
    <dbReference type="NCBI Taxonomy" id="1389203"/>
    <lineage>
        <taxon>Eukaryota</taxon>
        <taxon>Fungi</taxon>
        <taxon>Dikarya</taxon>
        <taxon>Basidiomycota</taxon>
        <taxon>Pucciniomycotina</taxon>
        <taxon>Pucciniomycetes</taxon>
        <taxon>Pucciniales</taxon>
        <taxon>Sphaerophragmiaceae</taxon>
        <taxon>Austropuccinia</taxon>
    </lineage>
</organism>
<dbReference type="AlphaFoldDB" id="A0A9Q3HK87"/>
<sequence>MTKISRSGQTEAPELKNFGQSTLSMGYRMFLHNPATLWVQFGANQKGCKTSPWLVGDQGKALECSKHVLTNTLLVLKPSAAEQVGCATILQAEVLAFDDEN</sequence>
<name>A0A9Q3HK87_9BASI</name>
<protein>
    <submittedName>
        <fullName evidence="1">Uncharacterized protein</fullName>
    </submittedName>
</protein>
<dbReference type="Proteomes" id="UP000765509">
    <property type="component" value="Unassembled WGS sequence"/>
</dbReference>